<dbReference type="PANTHER" id="PTHR43537">
    <property type="entry name" value="TRANSCRIPTIONAL REGULATOR, GNTR FAMILY"/>
    <property type="match status" value="1"/>
</dbReference>
<feature type="domain" description="HTH gntR-type" evidence="4">
    <location>
        <begin position="18"/>
        <end position="85"/>
    </location>
</feature>
<dbReference type="Gene3D" id="1.20.120.530">
    <property type="entry name" value="GntR ligand-binding domain-like"/>
    <property type="match status" value="1"/>
</dbReference>
<dbReference type="Proteomes" id="UP000605848">
    <property type="component" value="Unassembled WGS sequence"/>
</dbReference>
<dbReference type="InterPro" id="IPR011711">
    <property type="entry name" value="GntR_C"/>
</dbReference>
<keyword evidence="6" id="KW-1185">Reference proteome</keyword>
<dbReference type="Pfam" id="PF07729">
    <property type="entry name" value="FCD"/>
    <property type="match status" value="1"/>
</dbReference>
<proteinExistence type="predicted"/>
<dbReference type="EMBL" id="JAEQMY010000066">
    <property type="protein sequence ID" value="MBL0407166.1"/>
    <property type="molecule type" value="Genomic_DNA"/>
</dbReference>
<dbReference type="InterPro" id="IPR036388">
    <property type="entry name" value="WH-like_DNA-bd_sf"/>
</dbReference>
<evidence type="ECO:0000256" key="3">
    <source>
        <dbReference type="ARBA" id="ARBA00023163"/>
    </source>
</evidence>
<keyword evidence="2" id="KW-0238">DNA-binding</keyword>
<dbReference type="GO" id="GO:0003677">
    <property type="term" value="F:DNA binding"/>
    <property type="evidence" value="ECO:0007669"/>
    <property type="project" value="UniProtKB-KW"/>
</dbReference>
<dbReference type="InterPro" id="IPR008920">
    <property type="entry name" value="TF_FadR/GntR_C"/>
</dbReference>
<dbReference type="GO" id="GO:0003700">
    <property type="term" value="F:DNA-binding transcription factor activity"/>
    <property type="evidence" value="ECO:0007669"/>
    <property type="project" value="InterPro"/>
</dbReference>
<accession>A0A936ZAP2</accession>
<dbReference type="InterPro" id="IPR036390">
    <property type="entry name" value="WH_DNA-bd_sf"/>
</dbReference>
<dbReference type="AlphaFoldDB" id="A0A936ZAP2"/>
<protein>
    <submittedName>
        <fullName evidence="5">GntR family transcriptional regulator</fullName>
    </submittedName>
</protein>
<name>A0A936ZAP2_9HYPH</name>
<dbReference type="RefSeq" id="WP_202064103.1">
    <property type="nucleotide sequence ID" value="NZ_JAEQMY010000066.1"/>
</dbReference>
<dbReference type="SMART" id="SM00345">
    <property type="entry name" value="HTH_GNTR"/>
    <property type="match status" value="1"/>
</dbReference>
<dbReference type="SUPFAM" id="SSF48008">
    <property type="entry name" value="GntR ligand-binding domain-like"/>
    <property type="match status" value="1"/>
</dbReference>
<evidence type="ECO:0000313" key="5">
    <source>
        <dbReference type="EMBL" id="MBL0407166.1"/>
    </source>
</evidence>
<dbReference type="SUPFAM" id="SSF46785">
    <property type="entry name" value="Winged helix' DNA-binding domain"/>
    <property type="match status" value="1"/>
</dbReference>
<sequence length="247" mass="27704">MALARAHKNLPILPISRETVQDHVYRRIKELILNGEIEPGRTVTIQSIADAFEVSAMPVREALHRLVAEKALTVVAGRSLGIPSLTVERLEDLRRVRCEVEAIAAEWAAQAISAEELDHLGRLIEQMSEAEVARDRRKYVRANHAFHFTIYRASGSDALLSIIESLWLQIGPYINLLNATTNWWASNVKHMEMRDALIHKNGAAARQALQADIESAASALRVFLIEQEEITKNPPKRRGRAGVRQAE</sequence>
<dbReference type="PROSITE" id="PS50949">
    <property type="entry name" value="HTH_GNTR"/>
    <property type="match status" value="1"/>
</dbReference>
<dbReference type="SMART" id="SM00895">
    <property type="entry name" value="FCD"/>
    <property type="match status" value="1"/>
</dbReference>
<reference evidence="5" key="1">
    <citation type="submission" date="2021-01" db="EMBL/GenBank/DDBJ databases">
        <title>Microvirga sp.</title>
        <authorList>
            <person name="Kim M.K."/>
        </authorList>
    </citation>
    <scope>NUCLEOTIDE SEQUENCE</scope>
    <source>
        <strain evidence="5">5420S-16</strain>
    </source>
</reference>
<dbReference type="InterPro" id="IPR000524">
    <property type="entry name" value="Tscrpt_reg_HTH_GntR"/>
</dbReference>
<dbReference type="Pfam" id="PF00392">
    <property type="entry name" value="GntR"/>
    <property type="match status" value="1"/>
</dbReference>
<evidence type="ECO:0000256" key="2">
    <source>
        <dbReference type="ARBA" id="ARBA00023125"/>
    </source>
</evidence>
<dbReference type="Gene3D" id="1.10.10.10">
    <property type="entry name" value="Winged helix-like DNA-binding domain superfamily/Winged helix DNA-binding domain"/>
    <property type="match status" value="1"/>
</dbReference>
<evidence type="ECO:0000313" key="6">
    <source>
        <dbReference type="Proteomes" id="UP000605848"/>
    </source>
</evidence>
<comment type="caution">
    <text evidence="5">The sequence shown here is derived from an EMBL/GenBank/DDBJ whole genome shotgun (WGS) entry which is preliminary data.</text>
</comment>
<keyword evidence="1" id="KW-0805">Transcription regulation</keyword>
<gene>
    <name evidence="5" type="ORF">JKG68_24850</name>
</gene>
<evidence type="ECO:0000259" key="4">
    <source>
        <dbReference type="PROSITE" id="PS50949"/>
    </source>
</evidence>
<dbReference type="PANTHER" id="PTHR43537:SF39">
    <property type="entry name" value="HTH-TYPE TRANSCRIPTIONAL REGULATOR MCBR"/>
    <property type="match status" value="1"/>
</dbReference>
<organism evidence="5 6">
    <name type="scientific">Microvirga aerilata</name>
    <dbReference type="NCBI Taxonomy" id="670292"/>
    <lineage>
        <taxon>Bacteria</taxon>
        <taxon>Pseudomonadati</taxon>
        <taxon>Pseudomonadota</taxon>
        <taxon>Alphaproteobacteria</taxon>
        <taxon>Hyphomicrobiales</taxon>
        <taxon>Methylobacteriaceae</taxon>
        <taxon>Microvirga</taxon>
    </lineage>
</organism>
<keyword evidence="3" id="KW-0804">Transcription</keyword>
<evidence type="ECO:0000256" key="1">
    <source>
        <dbReference type="ARBA" id="ARBA00023015"/>
    </source>
</evidence>